<dbReference type="Gene3D" id="3.40.50.620">
    <property type="entry name" value="HUPs"/>
    <property type="match status" value="1"/>
</dbReference>
<evidence type="ECO:0000313" key="3">
    <source>
        <dbReference type="EMBL" id="VFU14505.1"/>
    </source>
</evidence>
<dbReference type="CDD" id="cd00293">
    <property type="entry name" value="USP-like"/>
    <property type="match status" value="1"/>
</dbReference>
<dbReference type="PANTHER" id="PTHR46268">
    <property type="entry name" value="STRESS RESPONSE PROTEIN NHAX"/>
    <property type="match status" value="1"/>
</dbReference>
<dbReference type="AlphaFoldDB" id="A0A485LZG0"/>
<dbReference type="Pfam" id="PF00582">
    <property type="entry name" value="Usp"/>
    <property type="match status" value="1"/>
</dbReference>
<dbReference type="InterPro" id="IPR006015">
    <property type="entry name" value="Universal_stress_UspA"/>
</dbReference>
<dbReference type="PANTHER" id="PTHR46268:SF6">
    <property type="entry name" value="UNIVERSAL STRESS PROTEIN UP12"/>
    <property type="match status" value="1"/>
</dbReference>
<dbReference type="SUPFAM" id="SSF52402">
    <property type="entry name" value="Adenine nucleotide alpha hydrolases-like"/>
    <property type="match status" value="1"/>
</dbReference>
<evidence type="ECO:0000256" key="1">
    <source>
        <dbReference type="ARBA" id="ARBA00008791"/>
    </source>
</evidence>
<dbReference type="InterPro" id="IPR006016">
    <property type="entry name" value="UspA"/>
</dbReference>
<name>A0A485LZG0_9ZZZZ</name>
<protein>
    <submittedName>
        <fullName evidence="3">Universal stress protein</fullName>
    </submittedName>
</protein>
<gene>
    <name evidence="3" type="ORF">SCFA_30034</name>
</gene>
<evidence type="ECO:0000259" key="2">
    <source>
        <dbReference type="Pfam" id="PF00582"/>
    </source>
</evidence>
<reference evidence="3" key="1">
    <citation type="submission" date="2019-03" db="EMBL/GenBank/DDBJ databases">
        <authorList>
            <person name="Hao L."/>
        </authorList>
    </citation>
    <scope>NUCLEOTIDE SEQUENCE</scope>
</reference>
<sequence>MLPLKRLLVPTDFSEASYSAFGVAGEFAEQYRAHIVLLHVIPPIPLFAYDVPALDVSVYSRTLRDAAMGHLHTLISHRFPQGISVEPLVALGDPARTIVRSASETGADMVVISTHGETGWRLTLFGSVTEKVVRYADRPVLVIQAERGEGEKREGT</sequence>
<organism evidence="3">
    <name type="scientific">anaerobic digester metagenome</name>
    <dbReference type="NCBI Taxonomy" id="1263854"/>
    <lineage>
        <taxon>unclassified sequences</taxon>
        <taxon>metagenomes</taxon>
        <taxon>ecological metagenomes</taxon>
    </lineage>
</organism>
<proteinExistence type="inferred from homology"/>
<comment type="similarity">
    <text evidence="1">Belongs to the universal stress protein A family.</text>
</comment>
<dbReference type="EMBL" id="CAADRM010000092">
    <property type="protein sequence ID" value="VFU14505.1"/>
    <property type="molecule type" value="Genomic_DNA"/>
</dbReference>
<accession>A0A485LZG0</accession>
<dbReference type="PRINTS" id="PR01438">
    <property type="entry name" value="UNVRSLSTRESS"/>
</dbReference>
<dbReference type="InterPro" id="IPR014729">
    <property type="entry name" value="Rossmann-like_a/b/a_fold"/>
</dbReference>
<feature type="domain" description="UspA" evidence="2">
    <location>
        <begin position="5"/>
        <end position="143"/>
    </location>
</feature>